<keyword evidence="2 7" id="KW-0645">Protease</keyword>
<dbReference type="Gene3D" id="3.90.226.10">
    <property type="entry name" value="2-enoyl-CoA Hydratase, Chain A, domain 1"/>
    <property type="match status" value="1"/>
</dbReference>
<keyword evidence="5" id="KW-0732">Signal</keyword>
<evidence type="ECO:0000313" key="7">
    <source>
        <dbReference type="EMBL" id="VTR94796.1"/>
    </source>
</evidence>
<dbReference type="SMART" id="SM00245">
    <property type="entry name" value="TSPc"/>
    <property type="match status" value="1"/>
</dbReference>
<evidence type="ECO:0000256" key="4">
    <source>
        <dbReference type="ARBA" id="ARBA00022825"/>
    </source>
</evidence>
<dbReference type="InterPro" id="IPR036034">
    <property type="entry name" value="PDZ_sf"/>
</dbReference>
<proteinExistence type="inferred from homology"/>
<dbReference type="InterPro" id="IPR004447">
    <property type="entry name" value="Peptidase_S41A"/>
</dbReference>
<organism evidence="7 8">
    <name type="scientific">Gemmata massiliana</name>
    <dbReference type="NCBI Taxonomy" id="1210884"/>
    <lineage>
        <taxon>Bacteria</taxon>
        <taxon>Pseudomonadati</taxon>
        <taxon>Planctomycetota</taxon>
        <taxon>Planctomycetia</taxon>
        <taxon>Gemmatales</taxon>
        <taxon>Gemmataceae</taxon>
        <taxon>Gemmata</taxon>
    </lineage>
</organism>
<dbReference type="InterPro" id="IPR005151">
    <property type="entry name" value="Tail-specific_protease"/>
</dbReference>
<name>A0A6P2D2L0_9BACT</name>
<keyword evidence="3" id="KW-0378">Hydrolase</keyword>
<evidence type="ECO:0000259" key="6">
    <source>
        <dbReference type="PROSITE" id="PS50106"/>
    </source>
</evidence>
<dbReference type="Pfam" id="PF03572">
    <property type="entry name" value="Peptidase_S41"/>
    <property type="match status" value="1"/>
</dbReference>
<dbReference type="SUPFAM" id="SSF52096">
    <property type="entry name" value="ClpP/crotonase"/>
    <property type="match status" value="1"/>
</dbReference>
<dbReference type="InterPro" id="IPR029045">
    <property type="entry name" value="ClpP/crotonase-like_dom_sf"/>
</dbReference>
<dbReference type="KEGG" id="gms:SOIL9_29180"/>
<dbReference type="Proteomes" id="UP000464178">
    <property type="component" value="Chromosome"/>
</dbReference>
<evidence type="ECO:0000256" key="5">
    <source>
        <dbReference type="SAM" id="SignalP"/>
    </source>
</evidence>
<gene>
    <name evidence="7" type="ORF">SOIL9_29180</name>
</gene>
<dbReference type="GO" id="GO:0004175">
    <property type="term" value="F:endopeptidase activity"/>
    <property type="evidence" value="ECO:0007669"/>
    <property type="project" value="TreeGrafter"/>
</dbReference>
<comment type="similarity">
    <text evidence="1">Belongs to the peptidase S41A family.</text>
</comment>
<dbReference type="EMBL" id="LR593886">
    <property type="protein sequence ID" value="VTR94796.1"/>
    <property type="molecule type" value="Genomic_DNA"/>
</dbReference>
<dbReference type="PROSITE" id="PS50106">
    <property type="entry name" value="PDZ"/>
    <property type="match status" value="1"/>
</dbReference>
<dbReference type="GO" id="GO:0008236">
    <property type="term" value="F:serine-type peptidase activity"/>
    <property type="evidence" value="ECO:0007669"/>
    <property type="project" value="UniProtKB-KW"/>
</dbReference>
<dbReference type="InterPro" id="IPR001478">
    <property type="entry name" value="PDZ"/>
</dbReference>
<dbReference type="Gene3D" id="2.30.42.10">
    <property type="match status" value="1"/>
</dbReference>
<evidence type="ECO:0000313" key="8">
    <source>
        <dbReference type="Proteomes" id="UP000464178"/>
    </source>
</evidence>
<evidence type="ECO:0000256" key="2">
    <source>
        <dbReference type="ARBA" id="ARBA00022670"/>
    </source>
</evidence>
<dbReference type="PANTHER" id="PTHR32060:SF22">
    <property type="entry name" value="CARBOXYL-TERMINAL-PROCESSING PEPTIDASE 3, CHLOROPLASTIC"/>
    <property type="match status" value="1"/>
</dbReference>
<feature type="domain" description="PDZ" evidence="6">
    <location>
        <begin position="231"/>
        <end position="308"/>
    </location>
</feature>
<keyword evidence="4" id="KW-0720">Serine protease</keyword>
<dbReference type="CDD" id="cd07560">
    <property type="entry name" value="Peptidase_S41_CPP"/>
    <property type="match status" value="1"/>
</dbReference>
<dbReference type="RefSeq" id="WP_162669289.1">
    <property type="nucleotide sequence ID" value="NZ_LR593886.1"/>
</dbReference>
<dbReference type="Gene3D" id="3.30.750.44">
    <property type="match status" value="1"/>
</dbReference>
<dbReference type="AlphaFoldDB" id="A0A6P2D2L0"/>
<sequence>MTAWATIRRFGAAGALVLSAFVFTSSPASGTPEPKPVRPAKPTPAQLREIAEKAEKNGDWEAAFNAYCHLFVADRSSPELREKLNVALRYTQQLRRHRDPSFQQFVNGVQLDNGLDLFDEVFQKLPVVYADREKATVQNLWAFAIEELDRALGNAAFRQAFLDAPRIDKVDQFRSTLRQQWAKRSIADHKEARSGLRRLIAAAQDHFAVRVPAAFAIEAACGACSGLDEYTVFLAPSTAGDASQIPDLSAAGLYLGIEKNALVIEGITPNSWIALNYPQLRRGDRVTRLNSRTMDATGLSSAVNALRSPTESAHQLDIRGAGDDAKIEVRIPVTIPSVYGTGMIPSKPVGYVRIGNFQTNTPRELDEALAELKSKGARAVVIDLRGNHGGSFLASVETARRLLPAGLIVTTQGQVSDVANQVFSSASGMSAHDIPIVILIDAETASAAEVLAAALKDNNRATLIGMPSFGKGTVQCPVKLVTLDDLDPATGKKVSKTGTVRVTIAKLVAPSGPISGGGISPHFLESDPTLQLELAADKAQELATGRMSQPIPAPPLIP</sequence>
<feature type="signal peptide" evidence="5">
    <location>
        <begin position="1"/>
        <end position="30"/>
    </location>
</feature>
<reference evidence="7 8" key="1">
    <citation type="submission" date="2019-05" db="EMBL/GenBank/DDBJ databases">
        <authorList>
            <consortium name="Science for Life Laboratories"/>
        </authorList>
    </citation>
    <scope>NUCLEOTIDE SEQUENCE [LARGE SCALE GENOMIC DNA]</scope>
    <source>
        <strain evidence="7">Soil9</strain>
    </source>
</reference>
<dbReference type="SUPFAM" id="SSF50156">
    <property type="entry name" value="PDZ domain-like"/>
    <property type="match status" value="1"/>
</dbReference>
<accession>A0A6P2D2L0</accession>
<feature type="chain" id="PRO_5026726988" description="PDZ domain-containing protein" evidence="5">
    <location>
        <begin position="31"/>
        <end position="558"/>
    </location>
</feature>
<keyword evidence="8" id="KW-1185">Reference proteome</keyword>
<evidence type="ECO:0000256" key="1">
    <source>
        <dbReference type="ARBA" id="ARBA00009179"/>
    </source>
</evidence>
<dbReference type="PANTHER" id="PTHR32060">
    <property type="entry name" value="TAIL-SPECIFIC PROTEASE"/>
    <property type="match status" value="1"/>
</dbReference>
<evidence type="ECO:0000256" key="3">
    <source>
        <dbReference type="ARBA" id="ARBA00022801"/>
    </source>
</evidence>
<protein>
    <recommendedName>
        <fullName evidence="6">PDZ domain-containing protein</fullName>
    </recommendedName>
</protein>
<dbReference type="GO" id="GO:0006508">
    <property type="term" value="P:proteolysis"/>
    <property type="evidence" value="ECO:0007669"/>
    <property type="project" value="UniProtKB-KW"/>
</dbReference>